<dbReference type="GO" id="GO:0003676">
    <property type="term" value="F:nucleic acid binding"/>
    <property type="evidence" value="ECO:0007669"/>
    <property type="project" value="InterPro"/>
</dbReference>
<evidence type="ECO:0000313" key="2">
    <source>
        <dbReference type="EMBL" id="KAI6655743.1"/>
    </source>
</evidence>
<feature type="compositionally biased region" description="Low complexity" evidence="1">
    <location>
        <begin position="117"/>
        <end position="131"/>
    </location>
</feature>
<keyword evidence="3" id="KW-1185">Reference proteome</keyword>
<sequence length="147" mass="16364">MASKQASRLAQSNLARKKLVQDSSRYKCQKCLQFGHFTFQCTNKRTYSSRVTRSKLLDNKIEENIIEKSKLPDIGIEPPSKKPRVIVKKTLQFPRADDLSDLSSQTSSDTESESSDDTSSISSSSSSTSSSNTIPVISRDKDKHNTS</sequence>
<organism evidence="2 3">
    <name type="scientific">Oopsacas minuta</name>
    <dbReference type="NCBI Taxonomy" id="111878"/>
    <lineage>
        <taxon>Eukaryota</taxon>
        <taxon>Metazoa</taxon>
        <taxon>Porifera</taxon>
        <taxon>Hexactinellida</taxon>
        <taxon>Hexasterophora</taxon>
        <taxon>Lyssacinosida</taxon>
        <taxon>Leucopsacidae</taxon>
        <taxon>Oopsacas</taxon>
    </lineage>
</organism>
<comment type="caution">
    <text evidence="2">The sequence shown here is derived from an EMBL/GenBank/DDBJ whole genome shotgun (WGS) entry which is preliminary data.</text>
</comment>
<gene>
    <name evidence="2" type="ORF">LOD99_1885</name>
</gene>
<feature type="region of interest" description="Disordered" evidence="1">
    <location>
        <begin position="69"/>
        <end position="147"/>
    </location>
</feature>
<dbReference type="AlphaFoldDB" id="A0AAV7K3H1"/>
<protein>
    <submittedName>
        <fullName evidence="2">Zinc finger CCHC domain-containing protein 10-like</fullName>
    </submittedName>
</protein>
<evidence type="ECO:0000313" key="3">
    <source>
        <dbReference type="Proteomes" id="UP001165289"/>
    </source>
</evidence>
<accession>A0AAV7K3H1</accession>
<proteinExistence type="predicted"/>
<evidence type="ECO:0000256" key="1">
    <source>
        <dbReference type="SAM" id="MobiDB-lite"/>
    </source>
</evidence>
<dbReference type="InterPro" id="IPR036875">
    <property type="entry name" value="Znf_CCHC_sf"/>
</dbReference>
<reference evidence="2 3" key="1">
    <citation type="journal article" date="2023" name="BMC Biol.">
        <title>The compact genome of the sponge Oopsacas minuta (Hexactinellida) is lacking key metazoan core genes.</title>
        <authorList>
            <person name="Santini S."/>
            <person name="Schenkelaars Q."/>
            <person name="Jourda C."/>
            <person name="Duchesne M."/>
            <person name="Belahbib H."/>
            <person name="Rocher C."/>
            <person name="Selva M."/>
            <person name="Riesgo A."/>
            <person name="Vervoort M."/>
            <person name="Leys S.P."/>
            <person name="Kodjabachian L."/>
            <person name="Le Bivic A."/>
            <person name="Borchiellini C."/>
            <person name="Claverie J.M."/>
            <person name="Renard E."/>
        </authorList>
    </citation>
    <scope>NUCLEOTIDE SEQUENCE [LARGE SCALE GENOMIC DNA]</scope>
    <source>
        <strain evidence="2">SPO-2</strain>
    </source>
</reference>
<dbReference type="GO" id="GO:0008270">
    <property type="term" value="F:zinc ion binding"/>
    <property type="evidence" value="ECO:0007669"/>
    <property type="project" value="InterPro"/>
</dbReference>
<name>A0AAV7K3H1_9METZ</name>
<feature type="compositionally biased region" description="Basic and acidic residues" evidence="1">
    <location>
        <begin position="138"/>
        <end position="147"/>
    </location>
</feature>
<dbReference type="SUPFAM" id="SSF57756">
    <property type="entry name" value="Retrovirus zinc finger-like domains"/>
    <property type="match status" value="1"/>
</dbReference>
<dbReference type="EMBL" id="JAKMXF010000177">
    <property type="protein sequence ID" value="KAI6655743.1"/>
    <property type="molecule type" value="Genomic_DNA"/>
</dbReference>
<dbReference type="Pfam" id="PF13917">
    <property type="entry name" value="zf-CCHC_3"/>
    <property type="match status" value="1"/>
</dbReference>
<dbReference type="Proteomes" id="UP001165289">
    <property type="component" value="Unassembled WGS sequence"/>
</dbReference>